<dbReference type="Proteomes" id="UP000828390">
    <property type="component" value="Unassembled WGS sequence"/>
</dbReference>
<reference evidence="1" key="1">
    <citation type="journal article" date="2019" name="bioRxiv">
        <title>The Genome of the Zebra Mussel, Dreissena polymorpha: A Resource for Invasive Species Research.</title>
        <authorList>
            <person name="McCartney M.A."/>
            <person name="Auch B."/>
            <person name="Kono T."/>
            <person name="Mallez S."/>
            <person name="Zhang Y."/>
            <person name="Obille A."/>
            <person name="Becker A."/>
            <person name="Abrahante J.E."/>
            <person name="Garbe J."/>
            <person name="Badalamenti J.P."/>
            <person name="Herman A."/>
            <person name="Mangelson H."/>
            <person name="Liachko I."/>
            <person name="Sullivan S."/>
            <person name="Sone E.D."/>
            <person name="Koren S."/>
            <person name="Silverstein K.A.T."/>
            <person name="Beckman K.B."/>
            <person name="Gohl D.M."/>
        </authorList>
    </citation>
    <scope>NUCLEOTIDE SEQUENCE</scope>
    <source>
        <strain evidence="1">Duluth1</strain>
        <tissue evidence="1">Whole animal</tissue>
    </source>
</reference>
<protein>
    <submittedName>
        <fullName evidence="1">Uncharacterized protein</fullName>
    </submittedName>
</protein>
<name>A0A9D4DRD9_DREPO</name>
<evidence type="ECO:0000313" key="1">
    <source>
        <dbReference type="EMBL" id="KAH3752722.1"/>
    </source>
</evidence>
<evidence type="ECO:0000313" key="2">
    <source>
        <dbReference type="Proteomes" id="UP000828390"/>
    </source>
</evidence>
<dbReference type="AlphaFoldDB" id="A0A9D4DRD9"/>
<accession>A0A9D4DRD9</accession>
<reference evidence="1" key="2">
    <citation type="submission" date="2020-11" db="EMBL/GenBank/DDBJ databases">
        <authorList>
            <person name="McCartney M.A."/>
            <person name="Auch B."/>
            <person name="Kono T."/>
            <person name="Mallez S."/>
            <person name="Becker A."/>
            <person name="Gohl D.M."/>
            <person name="Silverstein K.A.T."/>
            <person name="Koren S."/>
            <person name="Bechman K.B."/>
            <person name="Herman A."/>
            <person name="Abrahante J.E."/>
            <person name="Garbe J."/>
        </authorList>
    </citation>
    <scope>NUCLEOTIDE SEQUENCE</scope>
    <source>
        <strain evidence="1">Duluth1</strain>
        <tissue evidence="1">Whole animal</tissue>
    </source>
</reference>
<dbReference type="EMBL" id="JAIWYP010000010">
    <property type="protein sequence ID" value="KAH3752722.1"/>
    <property type="molecule type" value="Genomic_DNA"/>
</dbReference>
<comment type="caution">
    <text evidence="1">The sequence shown here is derived from an EMBL/GenBank/DDBJ whole genome shotgun (WGS) entry which is preliminary data.</text>
</comment>
<organism evidence="1 2">
    <name type="scientific">Dreissena polymorpha</name>
    <name type="common">Zebra mussel</name>
    <name type="synonym">Mytilus polymorpha</name>
    <dbReference type="NCBI Taxonomy" id="45954"/>
    <lineage>
        <taxon>Eukaryota</taxon>
        <taxon>Metazoa</taxon>
        <taxon>Spiralia</taxon>
        <taxon>Lophotrochozoa</taxon>
        <taxon>Mollusca</taxon>
        <taxon>Bivalvia</taxon>
        <taxon>Autobranchia</taxon>
        <taxon>Heteroconchia</taxon>
        <taxon>Euheterodonta</taxon>
        <taxon>Imparidentia</taxon>
        <taxon>Neoheterodontei</taxon>
        <taxon>Myida</taxon>
        <taxon>Dreissenoidea</taxon>
        <taxon>Dreissenidae</taxon>
        <taxon>Dreissena</taxon>
    </lineage>
</organism>
<keyword evidence="2" id="KW-1185">Reference proteome</keyword>
<gene>
    <name evidence="1" type="ORF">DPMN_187348</name>
</gene>
<sequence length="56" mass="6215">MSPKTAPHLQYGVKDIRVRPEHDCNTCWSARALTGDRGLDTSPGTTLCARLFSRAR</sequence>
<proteinExistence type="predicted"/>